<proteinExistence type="predicted"/>
<dbReference type="RefSeq" id="WP_168207096.1">
    <property type="nucleotide sequence ID" value="NZ_CP036339.1"/>
</dbReference>
<dbReference type="PANTHER" id="PTHR30093:SF2">
    <property type="entry name" value="TYPE II SECRETION SYSTEM PROTEIN H"/>
    <property type="match status" value="1"/>
</dbReference>
<dbReference type="AlphaFoldDB" id="A0A517U4H0"/>
<accession>A0A517U4H0</accession>
<dbReference type="EMBL" id="CP036339">
    <property type="protein sequence ID" value="QDT75517.1"/>
    <property type="molecule type" value="Genomic_DNA"/>
</dbReference>
<dbReference type="Pfam" id="PF07596">
    <property type="entry name" value="SBP_bac_10"/>
    <property type="match status" value="1"/>
</dbReference>
<dbReference type="SUPFAM" id="SSF54523">
    <property type="entry name" value="Pili subunits"/>
    <property type="match status" value="1"/>
</dbReference>
<gene>
    <name evidence="2" type="primary">xcpT_7</name>
    <name evidence="2" type="ORF">I41_47280</name>
</gene>
<dbReference type="Gene3D" id="3.30.700.10">
    <property type="entry name" value="Glycoprotein, Type 4 Pilin"/>
    <property type="match status" value="1"/>
</dbReference>
<evidence type="ECO:0000259" key="1">
    <source>
        <dbReference type="Pfam" id="PF07596"/>
    </source>
</evidence>
<dbReference type="InterPro" id="IPR012902">
    <property type="entry name" value="N_methyl_site"/>
</dbReference>
<organism evidence="2 3">
    <name type="scientific">Lacipirellula limnantheis</name>
    <dbReference type="NCBI Taxonomy" id="2528024"/>
    <lineage>
        <taxon>Bacteria</taxon>
        <taxon>Pseudomonadati</taxon>
        <taxon>Planctomycetota</taxon>
        <taxon>Planctomycetia</taxon>
        <taxon>Pirellulales</taxon>
        <taxon>Lacipirellulaceae</taxon>
        <taxon>Lacipirellula</taxon>
    </lineage>
</organism>
<feature type="domain" description="DUF1559" evidence="1">
    <location>
        <begin position="38"/>
        <end position="343"/>
    </location>
</feature>
<dbReference type="NCBIfam" id="TIGR02532">
    <property type="entry name" value="IV_pilin_GFxxxE"/>
    <property type="match status" value="1"/>
</dbReference>
<dbReference type="InterPro" id="IPR045584">
    <property type="entry name" value="Pilin-like"/>
</dbReference>
<dbReference type="KEGG" id="llh:I41_47280"/>
<dbReference type="Proteomes" id="UP000317909">
    <property type="component" value="Chromosome"/>
</dbReference>
<name>A0A517U4H0_9BACT</name>
<evidence type="ECO:0000313" key="3">
    <source>
        <dbReference type="Proteomes" id="UP000317909"/>
    </source>
</evidence>
<sequence>MPLFPGKRRRAVGFTLVELLVVIAIIGVLVALLLPAVQAAREAARRTQCKNQVKQMMLSMHNHESAKKAFPSGGVGPWPDVAKYMNGPGGTPFGPDKQGVSWAFQILPYVEGQAVYNIKTTAQLESTIVPMYSCPSRRPPTKNPVTNTFLMDYAAAVPARTRNQRTSAADWMAPNVVWGIRGCQLAGDGEFWGNTSGSYRFESDMQNVNTSNTSYVGYMGVIVRSDFCASCPVGKQKLGFYSKIGFEDITDGSSNTLVIGEKRLQPSLYEIGDWHDDKGWADGWDPDTLRSTHCPPAADRDLPGGQPLSSALAYSFGGAHTEMFNAGFADASVRSVRYDVDVELLNKLGQRADGEDIDMGAF</sequence>
<reference evidence="2 3" key="1">
    <citation type="submission" date="2019-02" db="EMBL/GenBank/DDBJ databases">
        <title>Deep-cultivation of Planctomycetes and their phenomic and genomic characterization uncovers novel biology.</title>
        <authorList>
            <person name="Wiegand S."/>
            <person name="Jogler M."/>
            <person name="Boedeker C."/>
            <person name="Pinto D."/>
            <person name="Vollmers J."/>
            <person name="Rivas-Marin E."/>
            <person name="Kohn T."/>
            <person name="Peeters S.H."/>
            <person name="Heuer A."/>
            <person name="Rast P."/>
            <person name="Oberbeckmann S."/>
            <person name="Bunk B."/>
            <person name="Jeske O."/>
            <person name="Meyerdierks A."/>
            <person name="Storesund J.E."/>
            <person name="Kallscheuer N."/>
            <person name="Luecker S."/>
            <person name="Lage O.M."/>
            <person name="Pohl T."/>
            <person name="Merkel B.J."/>
            <person name="Hornburger P."/>
            <person name="Mueller R.-W."/>
            <person name="Bruemmer F."/>
            <person name="Labrenz M."/>
            <person name="Spormann A.M."/>
            <person name="Op den Camp H."/>
            <person name="Overmann J."/>
            <person name="Amann R."/>
            <person name="Jetten M.S.M."/>
            <person name="Mascher T."/>
            <person name="Medema M.H."/>
            <person name="Devos D.P."/>
            <person name="Kaster A.-K."/>
            <person name="Ovreas L."/>
            <person name="Rohde M."/>
            <person name="Galperin M.Y."/>
            <person name="Jogler C."/>
        </authorList>
    </citation>
    <scope>NUCLEOTIDE SEQUENCE [LARGE SCALE GENOMIC DNA]</scope>
    <source>
        <strain evidence="2 3">I41</strain>
    </source>
</reference>
<protein>
    <submittedName>
        <fullName evidence="2">Type II secretion system protein G</fullName>
    </submittedName>
</protein>
<keyword evidence="3" id="KW-1185">Reference proteome</keyword>
<dbReference type="PANTHER" id="PTHR30093">
    <property type="entry name" value="GENERAL SECRETION PATHWAY PROTEIN G"/>
    <property type="match status" value="1"/>
</dbReference>
<dbReference type="InterPro" id="IPR011453">
    <property type="entry name" value="DUF1559"/>
</dbReference>
<dbReference type="Pfam" id="PF07963">
    <property type="entry name" value="N_methyl"/>
    <property type="match status" value="1"/>
</dbReference>
<evidence type="ECO:0000313" key="2">
    <source>
        <dbReference type="EMBL" id="QDT75517.1"/>
    </source>
</evidence>